<keyword evidence="2" id="KW-0812">Transmembrane</keyword>
<evidence type="ECO:0000313" key="4">
    <source>
        <dbReference type="Proteomes" id="UP000326831"/>
    </source>
</evidence>
<evidence type="ECO:0000256" key="1">
    <source>
        <dbReference type="SAM" id="MobiDB-lite"/>
    </source>
</evidence>
<keyword evidence="2" id="KW-0472">Membrane</keyword>
<dbReference type="Proteomes" id="UP000326831">
    <property type="component" value="Chromosome"/>
</dbReference>
<feature type="compositionally biased region" description="Low complexity" evidence="1">
    <location>
        <begin position="240"/>
        <end position="265"/>
    </location>
</feature>
<keyword evidence="2" id="KW-1133">Transmembrane helix</keyword>
<proteinExistence type="predicted"/>
<keyword evidence="4" id="KW-1185">Reference proteome</keyword>
<dbReference type="AlphaFoldDB" id="A0A5P2UGQ8"/>
<feature type="transmembrane region" description="Helical" evidence="2">
    <location>
        <begin position="44"/>
        <end position="65"/>
    </location>
</feature>
<accession>A0A5P2UGQ8</accession>
<dbReference type="EMBL" id="CP023701">
    <property type="protein sequence ID" value="QEU78362.1"/>
    <property type="molecule type" value="Genomic_DNA"/>
</dbReference>
<sequence length="285" mass="27804">MAMGQKTAHDVEPGKKKLDLSAAQVAGSSLATVAAALLASQMGVYGTILGAGVVSVVATAGGPVIQHFFRRTGDQLRETARPRARRVPVVVREETPEGTVLLRTVPSAGDPAGAPDEEFGSATVHGTRVRGWKRTAVASGAAFALAIGGLGTYEAVAGTSVSSDGRTLLTGGAGTARDHKPDPPAGEPGGTSREDEDGKTPGPGGSPRPSGSTDGDGGRSPGTDPGTTPSGSPSPPATPSTPQTSPTPSGPPASTQPGRSATPSAPAAPPSGDGGSGAGGRSATP</sequence>
<protein>
    <submittedName>
        <fullName evidence="3">Uncharacterized protein</fullName>
    </submittedName>
</protein>
<feature type="compositionally biased region" description="Low complexity" evidence="1">
    <location>
        <begin position="221"/>
        <end position="231"/>
    </location>
</feature>
<evidence type="ECO:0000313" key="3">
    <source>
        <dbReference type="EMBL" id="QEU78362.1"/>
    </source>
</evidence>
<evidence type="ECO:0000256" key="2">
    <source>
        <dbReference type="SAM" id="Phobius"/>
    </source>
</evidence>
<gene>
    <name evidence="3" type="ORF">CP968_08760</name>
</gene>
<name>A0A5P2UGQ8_9ACTN</name>
<reference evidence="3 4" key="1">
    <citation type="submission" date="2017-09" db="EMBL/GenBank/DDBJ databases">
        <authorList>
            <person name="Lee N."/>
            <person name="Cho B.-K."/>
        </authorList>
    </citation>
    <scope>NUCLEOTIDE SEQUENCE [LARGE SCALE GENOMIC DNA]</scope>
    <source>
        <strain evidence="3 4">ATCC 27467</strain>
    </source>
</reference>
<feature type="transmembrane region" description="Helical" evidence="2">
    <location>
        <begin position="20"/>
        <end position="38"/>
    </location>
</feature>
<dbReference type="KEGG" id="ssub:CP968_08760"/>
<feature type="compositionally biased region" description="Gly residues" evidence="1">
    <location>
        <begin position="272"/>
        <end position="285"/>
    </location>
</feature>
<feature type="region of interest" description="Disordered" evidence="1">
    <location>
        <begin position="163"/>
        <end position="285"/>
    </location>
</feature>
<organism evidence="3 4">
    <name type="scientific">Streptomyces subrutilus</name>
    <dbReference type="NCBI Taxonomy" id="36818"/>
    <lineage>
        <taxon>Bacteria</taxon>
        <taxon>Bacillati</taxon>
        <taxon>Actinomycetota</taxon>
        <taxon>Actinomycetes</taxon>
        <taxon>Kitasatosporales</taxon>
        <taxon>Streptomycetaceae</taxon>
        <taxon>Streptomyces</taxon>
    </lineage>
</organism>
<dbReference type="OrthoDB" id="3481735at2"/>